<dbReference type="Gene3D" id="1.10.472.80">
    <property type="entry name" value="Ypt/Rab-GAP domain of gyp1p, domain 3"/>
    <property type="match status" value="1"/>
</dbReference>
<dbReference type="PROSITE" id="PS50086">
    <property type="entry name" value="TBC_RABGAP"/>
    <property type="match status" value="1"/>
</dbReference>
<reference evidence="3 4" key="1">
    <citation type="submission" date="2020-08" db="EMBL/GenBank/DDBJ databases">
        <authorList>
            <person name="Newling K."/>
            <person name="Davey J."/>
            <person name="Forrester S."/>
        </authorList>
    </citation>
    <scope>NUCLEOTIDE SEQUENCE [LARGE SCALE GENOMIC DNA]</scope>
    <source>
        <strain evidence="4">Crithidia deanei Carvalho (ATCC PRA-265)</strain>
    </source>
</reference>
<name>A0A7G2CGI7_9TRYP</name>
<accession>A0A7G2CGI7</accession>
<dbReference type="VEuPathDB" id="TriTrypDB:ADEAN_000547000"/>
<feature type="signal peptide" evidence="1">
    <location>
        <begin position="1"/>
        <end position="18"/>
    </location>
</feature>
<dbReference type="EMBL" id="LR877154">
    <property type="protein sequence ID" value="CAD2217984.1"/>
    <property type="molecule type" value="Genomic_DNA"/>
</dbReference>
<sequence length="221" mass="25276">MNEFVALLLYAFSQGSTARLDRRVEADCFFCFQTLLGFLGDDFCRALDQDSDTGVHTTMRQFDNSLRLFDPEVLEHLCSLGVTSEHYALRWLLLLFIHELDLQHVLRIWDFLLSFGDELRSAAFFVAAAMCHNLRDTILASESISDVIPHLHRYPGDQMENVLRIAMRWILVCGLEIIPKIKNASEEEIGALRVKFNLDGKSPMTPNGTRKAGWFTRLFSS</sequence>
<dbReference type="GO" id="GO:0006886">
    <property type="term" value="P:intracellular protein transport"/>
    <property type="evidence" value="ECO:0007669"/>
    <property type="project" value="TreeGrafter"/>
</dbReference>
<dbReference type="Proteomes" id="UP000515908">
    <property type="component" value="Chromosome 10"/>
</dbReference>
<dbReference type="PANTHER" id="PTHR22957:SF27">
    <property type="entry name" value="TBC1 DOMAIN FAMILY MEMBER 13"/>
    <property type="match status" value="1"/>
</dbReference>
<dbReference type="InterPro" id="IPR035969">
    <property type="entry name" value="Rab-GAP_TBC_sf"/>
</dbReference>
<keyword evidence="1" id="KW-0732">Signal</keyword>
<evidence type="ECO:0000259" key="2">
    <source>
        <dbReference type="PROSITE" id="PS50086"/>
    </source>
</evidence>
<gene>
    <name evidence="3" type="ORF">ADEAN_000547000</name>
</gene>
<dbReference type="PANTHER" id="PTHR22957">
    <property type="entry name" value="TBC1 DOMAIN FAMILY MEMBER GTPASE-ACTIVATING PROTEIN"/>
    <property type="match status" value="1"/>
</dbReference>
<dbReference type="InterPro" id="IPR000195">
    <property type="entry name" value="Rab-GAP-TBC_dom"/>
</dbReference>
<proteinExistence type="predicted"/>
<dbReference type="AlphaFoldDB" id="A0A7G2CGI7"/>
<organism evidence="3 4">
    <name type="scientific">Angomonas deanei</name>
    <dbReference type="NCBI Taxonomy" id="59799"/>
    <lineage>
        <taxon>Eukaryota</taxon>
        <taxon>Discoba</taxon>
        <taxon>Euglenozoa</taxon>
        <taxon>Kinetoplastea</taxon>
        <taxon>Metakinetoplastina</taxon>
        <taxon>Trypanosomatida</taxon>
        <taxon>Trypanosomatidae</taxon>
        <taxon>Strigomonadinae</taxon>
        <taxon>Angomonas</taxon>
    </lineage>
</organism>
<dbReference type="SUPFAM" id="SSF47923">
    <property type="entry name" value="Ypt/Rab-GAP domain of gyp1p"/>
    <property type="match status" value="1"/>
</dbReference>
<dbReference type="Pfam" id="PF00566">
    <property type="entry name" value="RabGAP-TBC"/>
    <property type="match status" value="1"/>
</dbReference>
<protein>
    <submittedName>
        <fullName evidence="3">Rab-GTPase-TBC domain containing protein, putative</fullName>
    </submittedName>
</protein>
<keyword evidence="4" id="KW-1185">Reference proteome</keyword>
<evidence type="ECO:0000313" key="3">
    <source>
        <dbReference type="EMBL" id="CAD2217984.1"/>
    </source>
</evidence>
<feature type="domain" description="Rab-GAP TBC" evidence="2">
    <location>
        <begin position="1"/>
        <end position="116"/>
    </location>
</feature>
<evidence type="ECO:0000256" key="1">
    <source>
        <dbReference type="SAM" id="SignalP"/>
    </source>
</evidence>
<dbReference type="OrthoDB" id="26371at2759"/>
<feature type="chain" id="PRO_5028966462" evidence="1">
    <location>
        <begin position="19"/>
        <end position="221"/>
    </location>
</feature>
<evidence type="ECO:0000313" key="4">
    <source>
        <dbReference type="Proteomes" id="UP000515908"/>
    </source>
</evidence>
<dbReference type="GO" id="GO:0005096">
    <property type="term" value="F:GTPase activator activity"/>
    <property type="evidence" value="ECO:0007669"/>
    <property type="project" value="TreeGrafter"/>
</dbReference>